<protein>
    <submittedName>
        <fullName evidence="4">Thioesterase</fullName>
    </submittedName>
</protein>
<reference evidence="4 5" key="1">
    <citation type="submission" date="2015-09" db="EMBL/GenBank/DDBJ databases">
        <title>Genome announcement of multiple Pseudomonas syringae strains.</title>
        <authorList>
            <person name="Thakur S."/>
            <person name="Wang P.W."/>
            <person name="Gong Y."/>
            <person name="Weir B.S."/>
            <person name="Guttman D.S."/>
        </authorList>
    </citation>
    <scope>NUCLEOTIDE SEQUENCE [LARGE SCALE GENOMIC DNA]</scope>
    <source>
        <strain evidence="4 5">ICMP9623</strain>
    </source>
</reference>
<dbReference type="InterPro" id="IPR001031">
    <property type="entry name" value="Thioesterase"/>
</dbReference>
<dbReference type="InterPro" id="IPR012223">
    <property type="entry name" value="TEII"/>
</dbReference>
<organism evidence="4 5">
    <name type="scientific">Pseudomonas amygdali pv. hibisci</name>
    <dbReference type="NCBI Taxonomy" id="251723"/>
    <lineage>
        <taxon>Bacteria</taxon>
        <taxon>Pseudomonadati</taxon>
        <taxon>Pseudomonadota</taxon>
        <taxon>Gammaproteobacteria</taxon>
        <taxon>Pseudomonadales</taxon>
        <taxon>Pseudomonadaceae</taxon>
        <taxon>Pseudomonas</taxon>
        <taxon>Pseudomonas amygdali</taxon>
    </lineage>
</organism>
<dbReference type="EMBL" id="LJQN01000067">
    <property type="protein sequence ID" value="KPX55519.1"/>
    <property type="molecule type" value="Genomic_DNA"/>
</dbReference>
<dbReference type="InterPro" id="IPR020802">
    <property type="entry name" value="TesA-like"/>
</dbReference>
<dbReference type="PANTHER" id="PTHR11487">
    <property type="entry name" value="THIOESTERASE"/>
    <property type="match status" value="1"/>
</dbReference>
<dbReference type="SMART" id="SM00824">
    <property type="entry name" value="PKS_TE"/>
    <property type="match status" value="1"/>
</dbReference>
<evidence type="ECO:0000256" key="1">
    <source>
        <dbReference type="ARBA" id="ARBA00007169"/>
    </source>
</evidence>
<proteinExistence type="inferred from homology"/>
<accession>A0AB34UA94</accession>
<evidence type="ECO:0000256" key="2">
    <source>
        <dbReference type="ARBA" id="ARBA00022801"/>
    </source>
</evidence>
<keyword evidence="2" id="KW-0378">Hydrolase</keyword>
<name>A0AB34UA94_PSEA0</name>
<dbReference type="GO" id="GO:0016787">
    <property type="term" value="F:hydrolase activity"/>
    <property type="evidence" value="ECO:0007669"/>
    <property type="project" value="UniProtKB-KW"/>
</dbReference>
<sequence>MSAADCIRSLARCGDERVRLVCFPHAGAGASIYHAWSNHLPSWVGIYGVQLPGREERINQAPVTAWQPLVDEIIAVLAGWDDTPFIFYGHSLGGLLAYEVASGLQRAGLPGPRILFAGGAYAPSAVCKEKTRFNDEAGLMDAVRRLGGVNDAVMQDQDFIQHFMPVIAADFTLFNRYTPAVVQVPLDCPVVALFGSFDEDHDREGAMRWREHTRGRLYVHEVAGGHFFHRESAAQTLDVVKRFATAGGW</sequence>
<gene>
    <name evidence="4" type="ORF">ALO67_03963</name>
</gene>
<evidence type="ECO:0000259" key="3">
    <source>
        <dbReference type="SMART" id="SM00824"/>
    </source>
</evidence>
<comment type="caution">
    <text evidence="4">The sequence shown here is derived from an EMBL/GenBank/DDBJ whole genome shotgun (WGS) entry which is preliminary data.</text>
</comment>
<dbReference type="Pfam" id="PF00975">
    <property type="entry name" value="Thioesterase"/>
    <property type="match status" value="1"/>
</dbReference>
<dbReference type="SUPFAM" id="SSF53474">
    <property type="entry name" value="alpha/beta-Hydrolases"/>
    <property type="match status" value="1"/>
</dbReference>
<dbReference type="GO" id="GO:0008610">
    <property type="term" value="P:lipid biosynthetic process"/>
    <property type="evidence" value="ECO:0007669"/>
    <property type="project" value="TreeGrafter"/>
</dbReference>
<comment type="similarity">
    <text evidence="1">Belongs to the thioesterase family.</text>
</comment>
<dbReference type="PANTHER" id="PTHR11487:SF0">
    <property type="entry name" value="S-ACYL FATTY ACID SYNTHASE THIOESTERASE, MEDIUM CHAIN"/>
    <property type="match status" value="1"/>
</dbReference>
<evidence type="ECO:0000313" key="4">
    <source>
        <dbReference type="EMBL" id="KPX55519.1"/>
    </source>
</evidence>
<dbReference type="InterPro" id="IPR029058">
    <property type="entry name" value="AB_hydrolase_fold"/>
</dbReference>
<feature type="domain" description="Thioesterase TesA-like" evidence="3">
    <location>
        <begin position="21"/>
        <end position="244"/>
    </location>
</feature>
<evidence type="ECO:0000313" key="5">
    <source>
        <dbReference type="Proteomes" id="UP000050545"/>
    </source>
</evidence>
<dbReference type="Proteomes" id="UP000050545">
    <property type="component" value="Unassembled WGS sequence"/>
</dbReference>
<dbReference type="AlphaFoldDB" id="A0AB34UA94"/>
<dbReference type="RefSeq" id="WP_054097934.1">
    <property type="nucleotide sequence ID" value="NZ_LJQN01000067.1"/>
</dbReference>
<dbReference type="Gene3D" id="3.40.50.1820">
    <property type="entry name" value="alpha/beta hydrolase"/>
    <property type="match status" value="1"/>
</dbReference>